<keyword evidence="2" id="KW-0663">Pyridoxal phosphate</keyword>
<dbReference type="PIRSF" id="PIRSF000390">
    <property type="entry name" value="PLP_StrS"/>
    <property type="match status" value="1"/>
</dbReference>
<dbReference type="GO" id="GO:0008483">
    <property type="term" value="F:transaminase activity"/>
    <property type="evidence" value="ECO:0007669"/>
    <property type="project" value="UniProtKB-KW"/>
</dbReference>
<name>A0ABU9Z2D3_9RHOO</name>
<keyword evidence="3" id="KW-0032">Aminotransferase</keyword>
<protein>
    <submittedName>
        <fullName evidence="3">DegT/DnrJ/EryC1/StrS family aminotransferase</fullName>
    </submittedName>
</protein>
<comment type="caution">
    <text evidence="3">The sequence shown here is derived from an EMBL/GenBank/DDBJ whole genome shotgun (WGS) entry which is preliminary data.</text>
</comment>
<organism evidence="3 4">
    <name type="scientific">Uliginosibacterium sediminicola</name>
    <dbReference type="NCBI Taxonomy" id="2024550"/>
    <lineage>
        <taxon>Bacteria</taxon>
        <taxon>Pseudomonadati</taxon>
        <taxon>Pseudomonadota</taxon>
        <taxon>Betaproteobacteria</taxon>
        <taxon>Rhodocyclales</taxon>
        <taxon>Zoogloeaceae</taxon>
        <taxon>Uliginosibacterium</taxon>
    </lineage>
</organism>
<dbReference type="EMBL" id="JBDIVE010000009">
    <property type="protein sequence ID" value="MEN3069938.1"/>
    <property type="molecule type" value="Genomic_DNA"/>
</dbReference>
<keyword evidence="3" id="KW-0808">Transferase</keyword>
<dbReference type="InterPro" id="IPR000653">
    <property type="entry name" value="DegT/StrS_aminotransferase"/>
</dbReference>
<dbReference type="Proteomes" id="UP001410394">
    <property type="component" value="Unassembled WGS sequence"/>
</dbReference>
<dbReference type="Gene3D" id="3.90.1150.10">
    <property type="entry name" value="Aspartate Aminotransferase, domain 1"/>
    <property type="match status" value="1"/>
</dbReference>
<dbReference type="Pfam" id="PF01041">
    <property type="entry name" value="DegT_DnrJ_EryC1"/>
    <property type="match status" value="1"/>
</dbReference>
<evidence type="ECO:0000313" key="3">
    <source>
        <dbReference type="EMBL" id="MEN3069938.1"/>
    </source>
</evidence>
<dbReference type="PANTHER" id="PTHR30244:SF34">
    <property type="entry name" value="DTDP-4-AMINO-4,6-DIDEOXYGALACTOSE TRANSAMINASE"/>
    <property type="match status" value="1"/>
</dbReference>
<dbReference type="InterPro" id="IPR015424">
    <property type="entry name" value="PyrdxlP-dep_Trfase"/>
</dbReference>
<dbReference type="SUPFAM" id="SSF53383">
    <property type="entry name" value="PLP-dependent transferases"/>
    <property type="match status" value="1"/>
</dbReference>
<dbReference type="InterPro" id="IPR015421">
    <property type="entry name" value="PyrdxlP-dep_Trfase_major"/>
</dbReference>
<accession>A0ABU9Z2D3</accession>
<evidence type="ECO:0000256" key="1">
    <source>
        <dbReference type="ARBA" id="ARBA00037999"/>
    </source>
</evidence>
<dbReference type="RefSeq" id="WP_345920711.1">
    <property type="nucleotide sequence ID" value="NZ_JBDIVE010000009.1"/>
</dbReference>
<gene>
    <name evidence="3" type="ORF">ABDB84_15760</name>
</gene>
<dbReference type="Gene3D" id="3.40.640.10">
    <property type="entry name" value="Type I PLP-dependent aspartate aminotransferase-like (Major domain)"/>
    <property type="match status" value="1"/>
</dbReference>
<evidence type="ECO:0000256" key="2">
    <source>
        <dbReference type="RuleBase" id="RU004508"/>
    </source>
</evidence>
<keyword evidence="4" id="KW-1185">Reference proteome</keyword>
<dbReference type="PANTHER" id="PTHR30244">
    <property type="entry name" value="TRANSAMINASE"/>
    <property type="match status" value="1"/>
</dbReference>
<dbReference type="InterPro" id="IPR015422">
    <property type="entry name" value="PyrdxlP-dep_Trfase_small"/>
</dbReference>
<comment type="similarity">
    <text evidence="1 2">Belongs to the DegT/DnrJ/EryC1 family.</text>
</comment>
<reference evidence="3 4" key="1">
    <citation type="journal article" date="2018" name="Int. J. Syst. Evol. Microbiol.">
        <title>Uliginosibacterium sediminicola sp. nov., isolated from freshwater sediment.</title>
        <authorList>
            <person name="Hwang W.M."/>
            <person name="Kim S.M."/>
            <person name="Kang K."/>
            <person name="Ahn T.Y."/>
        </authorList>
    </citation>
    <scope>NUCLEOTIDE SEQUENCE [LARGE SCALE GENOMIC DNA]</scope>
    <source>
        <strain evidence="3 4">M1-21</strain>
    </source>
</reference>
<evidence type="ECO:0000313" key="4">
    <source>
        <dbReference type="Proteomes" id="UP001410394"/>
    </source>
</evidence>
<sequence>MPTESASGFARLASRWGEIPPSAGLPLSLKALWPARPRAFAQAAAAFLGVDNAQIECSGTACLVLVLATLQRLSARRKVIIPAYTCPLVLLAIRHCGLQAVLCDVRAGSFEFDEVALAAHCDADTLAVIPTHLAGRVADTTRVNLIARNCGALLIEDAAQAFGARVHGLSVGKDADFSFFSLAVGKGLSTFEGGIWFARDAALRTEILKTREQLLRGRPAFELLRCLQLIGYSALYRPLPLRLVYGLPLRRALRRNDVAEAIGDVFDEAIPLHHMSHWRQGVGSRGLQQLPAFQHALRQQAERRVPALRALPGLQVLDDKPGVQGSWPLIMLLMPTQAARDAALAELWPLRLGASRLFAEAIGDYAYLAAGGGTQTPNARDFAARTLSLSNSLWLDDAQFAQILAVLRKHLAASAQT</sequence>
<proteinExistence type="inferred from homology"/>